<keyword evidence="2" id="KW-1185">Reference proteome</keyword>
<organism evidence="1 2">
    <name type="scientific">Rhizobium croatiense</name>
    <dbReference type="NCBI Taxonomy" id="2867516"/>
    <lineage>
        <taxon>Bacteria</taxon>
        <taxon>Pseudomonadati</taxon>
        <taxon>Pseudomonadota</taxon>
        <taxon>Alphaproteobacteria</taxon>
        <taxon>Hyphomicrobiales</taxon>
        <taxon>Rhizobiaceae</taxon>
        <taxon>Rhizobium/Agrobacterium group</taxon>
        <taxon>Rhizobium</taxon>
    </lineage>
</organism>
<proteinExistence type="predicted"/>
<protein>
    <submittedName>
        <fullName evidence="1">Uncharacterized protein</fullName>
    </submittedName>
</protein>
<comment type="caution">
    <text evidence="1">The sequence shown here is derived from an EMBL/GenBank/DDBJ whole genome shotgun (WGS) entry which is preliminary data.</text>
</comment>
<dbReference type="Proteomes" id="UP000733858">
    <property type="component" value="Unassembled WGS sequence"/>
</dbReference>
<gene>
    <name evidence="1" type="ORF">K6M89_16215</name>
</gene>
<sequence length="114" mass="12480">MRGSFPVIGRTIPVIPGPLVRRPHAAGKDGFRAGVYPAQGKPLMAGRQHSLFERESLAAQITILIDFETNAPRILCAFEFVFSQVLSAFDSTKPLILLRNFARDKNVSVIVAST</sequence>
<evidence type="ECO:0000313" key="2">
    <source>
        <dbReference type="Proteomes" id="UP000733858"/>
    </source>
</evidence>
<name>A0ABS7M3U8_9HYPH</name>
<accession>A0ABS7M3U8</accession>
<dbReference type="EMBL" id="JAILYJ010000009">
    <property type="protein sequence ID" value="MBY4630836.1"/>
    <property type="molecule type" value="Genomic_DNA"/>
</dbReference>
<evidence type="ECO:0000313" key="1">
    <source>
        <dbReference type="EMBL" id="MBY4630836.1"/>
    </source>
</evidence>
<reference evidence="1 2" key="1">
    <citation type="submission" date="2021-08" db="EMBL/GenBank/DDBJ databases">
        <title>Rhizobium croatiense sp. nov. and Rhizobium redzepovicii sp. nov., two new species isolated from nodules of Phaseolus vulgaris in Croatia.</title>
        <authorList>
            <person name="Rajnovic I."/>
            <person name="Ramirez-Bahena M.H."/>
            <person name="Kajic S."/>
            <person name="Igual M.J."/>
            <person name="Peix A."/>
            <person name="Velazquez E."/>
            <person name="Sikora S."/>
        </authorList>
    </citation>
    <scope>NUCLEOTIDE SEQUENCE [LARGE SCALE GENOMIC DNA]</scope>
    <source>
        <strain evidence="1 2">13T</strain>
    </source>
</reference>
<dbReference type="RefSeq" id="WP_222140140.1">
    <property type="nucleotide sequence ID" value="NZ_JAILYJ010000009.1"/>
</dbReference>